<proteinExistence type="predicted"/>
<organism evidence="2 3">
    <name type="scientific">Dryococelus australis</name>
    <dbReference type="NCBI Taxonomy" id="614101"/>
    <lineage>
        <taxon>Eukaryota</taxon>
        <taxon>Metazoa</taxon>
        <taxon>Ecdysozoa</taxon>
        <taxon>Arthropoda</taxon>
        <taxon>Hexapoda</taxon>
        <taxon>Insecta</taxon>
        <taxon>Pterygota</taxon>
        <taxon>Neoptera</taxon>
        <taxon>Polyneoptera</taxon>
        <taxon>Phasmatodea</taxon>
        <taxon>Verophasmatodea</taxon>
        <taxon>Anareolatae</taxon>
        <taxon>Phasmatidae</taxon>
        <taxon>Eurycanthinae</taxon>
        <taxon>Dryococelus</taxon>
    </lineage>
</organism>
<dbReference type="Pfam" id="PF25273">
    <property type="entry name" value="DUF7869"/>
    <property type="match status" value="1"/>
</dbReference>
<dbReference type="EMBL" id="JARBHB010000015">
    <property type="protein sequence ID" value="KAJ8868167.1"/>
    <property type="molecule type" value="Genomic_DNA"/>
</dbReference>
<dbReference type="PANTHER" id="PTHR34415:SF1">
    <property type="entry name" value="INTEGRASE CATALYTIC DOMAIN-CONTAINING PROTEIN"/>
    <property type="match status" value="1"/>
</dbReference>
<reference evidence="2 3" key="1">
    <citation type="submission" date="2023-02" db="EMBL/GenBank/DDBJ databases">
        <title>LHISI_Scaffold_Assembly.</title>
        <authorList>
            <person name="Stuart O.P."/>
            <person name="Cleave R."/>
            <person name="Magrath M.J.L."/>
            <person name="Mikheyev A.S."/>
        </authorList>
    </citation>
    <scope>NUCLEOTIDE SEQUENCE [LARGE SCALE GENOMIC DNA]</scope>
    <source>
        <strain evidence="2">Daus_M_001</strain>
        <tissue evidence="2">Leg muscle</tissue>
    </source>
</reference>
<dbReference type="PANTHER" id="PTHR34415">
    <property type="entry name" value="INTEGRASE CATALYTIC DOMAIN-CONTAINING PROTEIN"/>
    <property type="match status" value="1"/>
</dbReference>
<evidence type="ECO:0000259" key="1">
    <source>
        <dbReference type="Pfam" id="PF25273"/>
    </source>
</evidence>
<sequence length="176" mass="20598">MFYKRKLWTENLSPGHFFVWNESIASRGSDEICSCLNKYLEEHDIQGDTLIAISDNCSGQNKNCNLITFWMYVIAKGCFLTIEHHFPLSGHSMLPCDRNVRQHVQHVYTPQDWAEILKKCDRNKPFCVHEMHSDDFLQFSDIKKLFCQRNVTEEGYKVVLRNVVHVCTQVDTTRPP</sequence>
<evidence type="ECO:0000313" key="3">
    <source>
        <dbReference type="Proteomes" id="UP001159363"/>
    </source>
</evidence>
<name>A0ABQ9G9L7_9NEOP</name>
<comment type="caution">
    <text evidence="2">The sequence shown here is derived from an EMBL/GenBank/DDBJ whole genome shotgun (WGS) entry which is preliminary data.</text>
</comment>
<evidence type="ECO:0000313" key="2">
    <source>
        <dbReference type="EMBL" id="KAJ8868167.1"/>
    </source>
</evidence>
<gene>
    <name evidence="2" type="ORF">PR048_031976</name>
</gene>
<dbReference type="InterPro" id="IPR057191">
    <property type="entry name" value="DUF7869"/>
</dbReference>
<accession>A0ABQ9G9L7</accession>
<protein>
    <recommendedName>
        <fullName evidence="1">DUF7869 domain-containing protein</fullName>
    </recommendedName>
</protein>
<feature type="domain" description="DUF7869" evidence="1">
    <location>
        <begin position="17"/>
        <end position="122"/>
    </location>
</feature>
<dbReference type="Proteomes" id="UP001159363">
    <property type="component" value="Chromosome 14"/>
</dbReference>
<keyword evidence="3" id="KW-1185">Reference proteome</keyword>